<evidence type="ECO:0000256" key="4">
    <source>
        <dbReference type="ARBA" id="ARBA00022617"/>
    </source>
</evidence>
<dbReference type="PANTHER" id="PTHR11961">
    <property type="entry name" value="CYTOCHROME C"/>
    <property type="match status" value="1"/>
</dbReference>
<evidence type="ECO:0000259" key="11">
    <source>
        <dbReference type="PROSITE" id="PS51007"/>
    </source>
</evidence>
<keyword evidence="13" id="KW-1185">Reference proteome</keyword>
<gene>
    <name evidence="12" type="ORF">TTHERM_00532800</name>
</gene>
<comment type="PTM">
    <text evidence="10">Binds 1 heme group per subunit.</text>
</comment>
<dbReference type="InterPro" id="IPR036909">
    <property type="entry name" value="Cyt_c-like_dom_sf"/>
</dbReference>
<evidence type="ECO:0000256" key="8">
    <source>
        <dbReference type="PROSITE-ProRule" id="PRU00433"/>
    </source>
</evidence>
<dbReference type="InParanoid" id="Q247Y9"/>
<evidence type="ECO:0000256" key="7">
    <source>
        <dbReference type="ARBA" id="ARBA00023004"/>
    </source>
</evidence>
<evidence type="ECO:0000313" key="12">
    <source>
        <dbReference type="EMBL" id="EAS04156.2"/>
    </source>
</evidence>
<dbReference type="GeneID" id="7830401"/>
<dbReference type="Pfam" id="PF13442">
    <property type="entry name" value="Cytochrome_CBB3"/>
    <property type="match status" value="1"/>
</dbReference>
<keyword evidence="6 10" id="KW-0249">Electron transport</keyword>
<sequence length="152" mass="18236">MSQQTMRNNVQIIGDHKYKYRKFQVNPDYQDIDIPDGDPIRGEWIYKNYCAGCHDLDSEQLQGPSLRQVYMRKAGTRKGYRYYSSTMPSYHFYWTRNILDQFIENPEKTFPDTNMFFDGLRDSYDRACIIEYLHYLRAETDGAQRKLSRKII</sequence>
<dbReference type="GO" id="GO:0020037">
    <property type="term" value="F:heme binding"/>
    <property type="evidence" value="ECO:0007669"/>
    <property type="project" value="InterPro"/>
</dbReference>
<dbReference type="HOGENOM" id="CLU_140046_0_0_1"/>
<dbReference type="Proteomes" id="UP000009168">
    <property type="component" value="Unassembled WGS sequence"/>
</dbReference>
<comment type="subcellular location">
    <subcellularLocation>
        <location evidence="1">Mitochondrion intermembrane space</location>
    </subcellularLocation>
</comment>
<dbReference type="GO" id="GO:0005758">
    <property type="term" value="C:mitochondrial intermembrane space"/>
    <property type="evidence" value="ECO:0007669"/>
    <property type="project" value="UniProtKB-SubCell"/>
</dbReference>
<keyword evidence="10" id="KW-0679">Respiratory chain</keyword>
<reference evidence="13" key="1">
    <citation type="journal article" date="2006" name="PLoS Biol.">
        <title>Macronuclear genome sequence of the ciliate Tetrahymena thermophila, a model eukaryote.</title>
        <authorList>
            <person name="Eisen J.A."/>
            <person name="Coyne R.S."/>
            <person name="Wu M."/>
            <person name="Wu D."/>
            <person name="Thiagarajan M."/>
            <person name="Wortman J.R."/>
            <person name="Badger J.H."/>
            <person name="Ren Q."/>
            <person name="Amedeo P."/>
            <person name="Jones K.M."/>
            <person name="Tallon L.J."/>
            <person name="Delcher A.L."/>
            <person name="Salzberg S.L."/>
            <person name="Silva J.C."/>
            <person name="Haas B.J."/>
            <person name="Majoros W.H."/>
            <person name="Farzad M."/>
            <person name="Carlton J.M."/>
            <person name="Smith R.K. Jr."/>
            <person name="Garg J."/>
            <person name="Pearlman R.E."/>
            <person name="Karrer K.M."/>
            <person name="Sun L."/>
            <person name="Manning G."/>
            <person name="Elde N.C."/>
            <person name="Turkewitz A.P."/>
            <person name="Asai D.J."/>
            <person name="Wilkes D.E."/>
            <person name="Wang Y."/>
            <person name="Cai H."/>
            <person name="Collins K."/>
            <person name="Stewart B.A."/>
            <person name="Lee S.R."/>
            <person name="Wilamowska K."/>
            <person name="Weinberg Z."/>
            <person name="Ruzzo W.L."/>
            <person name="Wloga D."/>
            <person name="Gaertig J."/>
            <person name="Frankel J."/>
            <person name="Tsao C.-C."/>
            <person name="Gorovsky M.A."/>
            <person name="Keeling P.J."/>
            <person name="Waller R.F."/>
            <person name="Patron N.J."/>
            <person name="Cherry J.M."/>
            <person name="Stover N.A."/>
            <person name="Krieger C.J."/>
            <person name="del Toro C."/>
            <person name="Ryder H.F."/>
            <person name="Williamson S.C."/>
            <person name="Barbeau R.A."/>
            <person name="Hamilton E.P."/>
            <person name="Orias E."/>
        </authorList>
    </citation>
    <scope>NUCLEOTIDE SEQUENCE [LARGE SCALE GENOMIC DNA]</scope>
    <source>
        <strain evidence="13">SB210</strain>
    </source>
</reference>
<comment type="similarity">
    <text evidence="2 9">Belongs to the cytochrome c family.</text>
</comment>
<evidence type="ECO:0000256" key="5">
    <source>
        <dbReference type="ARBA" id="ARBA00022723"/>
    </source>
</evidence>
<evidence type="ECO:0000256" key="6">
    <source>
        <dbReference type="ARBA" id="ARBA00022982"/>
    </source>
</evidence>
<keyword evidence="10" id="KW-0496">Mitochondrion</keyword>
<proteinExistence type="inferred from homology"/>
<feature type="domain" description="Cytochrome c" evidence="11">
    <location>
        <begin position="37"/>
        <end position="137"/>
    </location>
</feature>
<dbReference type="KEGG" id="tet:TTHERM_00532800"/>
<evidence type="ECO:0000256" key="10">
    <source>
        <dbReference type="RuleBase" id="RU004427"/>
    </source>
</evidence>
<dbReference type="STRING" id="312017.Q247Y9"/>
<keyword evidence="5 8" id="KW-0479">Metal-binding</keyword>
<keyword evidence="7 8" id="KW-0408">Iron</keyword>
<dbReference type="eggNOG" id="KOG3453">
    <property type="taxonomic scope" value="Eukaryota"/>
</dbReference>
<organism evidence="12 13">
    <name type="scientific">Tetrahymena thermophila (strain SB210)</name>
    <dbReference type="NCBI Taxonomy" id="312017"/>
    <lineage>
        <taxon>Eukaryota</taxon>
        <taxon>Sar</taxon>
        <taxon>Alveolata</taxon>
        <taxon>Ciliophora</taxon>
        <taxon>Intramacronucleata</taxon>
        <taxon>Oligohymenophorea</taxon>
        <taxon>Hymenostomatida</taxon>
        <taxon>Tetrahymenina</taxon>
        <taxon>Tetrahymenidae</taxon>
        <taxon>Tetrahymena</taxon>
    </lineage>
</organism>
<evidence type="ECO:0000256" key="3">
    <source>
        <dbReference type="ARBA" id="ARBA00022448"/>
    </source>
</evidence>
<dbReference type="InterPro" id="IPR009056">
    <property type="entry name" value="Cyt_c-like_dom"/>
</dbReference>
<protein>
    <submittedName>
        <fullName evidence="12">Cytochrome C domain protein</fullName>
    </submittedName>
</protein>
<dbReference type="InterPro" id="IPR002327">
    <property type="entry name" value="Cyt_c_1A/1B"/>
</dbReference>
<dbReference type="OMA" id="RACIIEY"/>
<dbReference type="SUPFAM" id="SSF46626">
    <property type="entry name" value="Cytochrome c"/>
    <property type="match status" value="1"/>
</dbReference>
<dbReference type="PROSITE" id="PS51007">
    <property type="entry name" value="CYTC"/>
    <property type="match status" value="1"/>
</dbReference>
<keyword evidence="4 8" id="KW-0349">Heme</keyword>
<evidence type="ECO:0000256" key="9">
    <source>
        <dbReference type="RuleBase" id="RU004426"/>
    </source>
</evidence>
<dbReference type="PRINTS" id="PR00604">
    <property type="entry name" value="CYTCHRMECIAB"/>
</dbReference>
<comment type="function">
    <text evidence="10">Electron carrier protein. The oxidized form of the cytochrome c heme group can accept an electron from the heme group of the cytochrome c1 subunit of cytochrome reductase. Cytochrome c then transfers this electron to the cytochrome oxidase complex, the final protein carrier in the mitochondrial electron-transport chain.</text>
</comment>
<dbReference type="EMBL" id="GG662455">
    <property type="protein sequence ID" value="EAS04156.2"/>
    <property type="molecule type" value="Genomic_DNA"/>
</dbReference>
<evidence type="ECO:0000256" key="1">
    <source>
        <dbReference type="ARBA" id="ARBA00004569"/>
    </source>
</evidence>
<evidence type="ECO:0000313" key="13">
    <source>
        <dbReference type="Proteomes" id="UP000009168"/>
    </source>
</evidence>
<dbReference type="Gene3D" id="1.10.760.10">
    <property type="entry name" value="Cytochrome c-like domain"/>
    <property type="match status" value="1"/>
</dbReference>
<dbReference type="GO" id="GO:0009055">
    <property type="term" value="F:electron transfer activity"/>
    <property type="evidence" value="ECO:0007669"/>
    <property type="project" value="InterPro"/>
</dbReference>
<accession>Q247Y9</accession>
<dbReference type="AlphaFoldDB" id="Q247Y9"/>
<name>Q247Y9_TETTS</name>
<dbReference type="OrthoDB" id="283091at2759"/>
<evidence type="ECO:0000256" key="2">
    <source>
        <dbReference type="ARBA" id="ARBA00006488"/>
    </source>
</evidence>
<dbReference type="GO" id="GO:0046872">
    <property type="term" value="F:metal ion binding"/>
    <property type="evidence" value="ECO:0007669"/>
    <property type="project" value="UniProtKB-KW"/>
</dbReference>
<keyword evidence="3 10" id="KW-0813">Transport</keyword>
<dbReference type="RefSeq" id="XP_001024401.2">
    <property type="nucleotide sequence ID" value="XM_001024401.2"/>
</dbReference>